<feature type="region of interest" description="Disordered" evidence="1">
    <location>
        <begin position="114"/>
        <end position="135"/>
    </location>
</feature>
<sequence length="173" mass="19652">MGGSESRVARYSIEHREWVVRQMMPPLNRTVPELVEATGITDATLYAWRKQARAAGAVVPGDGQQADQWSSLDKFRVVLESASLNAAELAEYCRRKGLYVEQINAWREACEQANSLAQPSKTRREREEEKAAKKRIKQLERELRRKDAALAETAALLVLRKKAEALWGKDEDE</sequence>
<dbReference type="GO" id="GO:0006313">
    <property type="term" value="P:DNA transposition"/>
    <property type="evidence" value="ECO:0007669"/>
    <property type="project" value="InterPro"/>
</dbReference>
<dbReference type="SUPFAM" id="SSF46689">
    <property type="entry name" value="Homeodomain-like"/>
    <property type="match status" value="1"/>
</dbReference>
<dbReference type="EMBL" id="LAZR01000681">
    <property type="protein sequence ID" value="KKN60816.1"/>
    <property type="molecule type" value="Genomic_DNA"/>
</dbReference>
<proteinExistence type="predicted"/>
<protein>
    <recommendedName>
        <fullName evidence="3">Transposase IS3/IS911 family protein</fullName>
    </recommendedName>
</protein>
<dbReference type="Pfam" id="PF01527">
    <property type="entry name" value="HTH_Tnp_1"/>
    <property type="match status" value="1"/>
</dbReference>
<name>A0A0F9UHW6_9ZZZZ</name>
<evidence type="ECO:0008006" key="3">
    <source>
        <dbReference type="Google" id="ProtNLM"/>
    </source>
</evidence>
<dbReference type="InterPro" id="IPR002514">
    <property type="entry name" value="Transposase_8"/>
</dbReference>
<feature type="compositionally biased region" description="Basic and acidic residues" evidence="1">
    <location>
        <begin position="122"/>
        <end position="135"/>
    </location>
</feature>
<reference evidence="2" key="1">
    <citation type="journal article" date="2015" name="Nature">
        <title>Complex archaea that bridge the gap between prokaryotes and eukaryotes.</title>
        <authorList>
            <person name="Spang A."/>
            <person name="Saw J.H."/>
            <person name="Jorgensen S.L."/>
            <person name="Zaremba-Niedzwiedzka K."/>
            <person name="Martijn J."/>
            <person name="Lind A.E."/>
            <person name="van Eijk R."/>
            <person name="Schleper C."/>
            <person name="Guy L."/>
            <person name="Ettema T.J."/>
        </authorList>
    </citation>
    <scope>NUCLEOTIDE SEQUENCE</scope>
</reference>
<organism evidence="2">
    <name type="scientific">marine sediment metagenome</name>
    <dbReference type="NCBI Taxonomy" id="412755"/>
    <lineage>
        <taxon>unclassified sequences</taxon>
        <taxon>metagenomes</taxon>
        <taxon>ecological metagenomes</taxon>
    </lineage>
</organism>
<comment type="caution">
    <text evidence="2">The sequence shown here is derived from an EMBL/GenBank/DDBJ whole genome shotgun (WGS) entry which is preliminary data.</text>
</comment>
<evidence type="ECO:0000313" key="2">
    <source>
        <dbReference type="EMBL" id="KKN60816.1"/>
    </source>
</evidence>
<dbReference type="GO" id="GO:0003677">
    <property type="term" value="F:DNA binding"/>
    <property type="evidence" value="ECO:0007669"/>
    <property type="project" value="InterPro"/>
</dbReference>
<gene>
    <name evidence="2" type="ORF">LCGC14_0528030</name>
</gene>
<evidence type="ECO:0000256" key="1">
    <source>
        <dbReference type="SAM" id="MobiDB-lite"/>
    </source>
</evidence>
<dbReference type="GO" id="GO:0004803">
    <property type="term" value="F:transposase activity"/>
    <property type="evidence" value="ECO:0007669"/>
    <property type="project" value="InterPro"/>
</dbReference>
<accession>A0A0F9UHW6</accession>
<dbReference type="InterPro" id="IPR009057">
    <property type="entry name" value="Homeodomain-like_sf"/>
</dbReference>
<dbReference type="AlphaFoldDB" id="A0A0F9UHW6"/>